<dbReference type="PANTHER" id="PTHR48098">
    <property type="entry name" value="ENTEROCHELIN ESTERASE-RELATED"/>
    <property type="match status" value="1"/>
</dbReference>
<dbReference type="InterPro" id="IPR014756">
    <property type="entry name" value="Ig_E-set"/>
</dbReference>
<protein>
    <submittedName>
        <fullName evidence="1">Alpha/beta hydrolase-fold protein</fullName>
    </submittedName>
</protein>
<evidence type="ECO:0000313" key="2">
    <source>
        <dbReference type="Proteomes" id="UP001204439"/>
    </source>
</evidence>
<dbReference type="RefSeq" id="WP_063969627.1">
    <property type="nucleotide sequence ID" value="NZ_JAMXLT020000031.1"/>
</dbReference>
<keyword evidence="2" id="KW-1185">Reference proteome</keyword>
<organism evidence="1 2">
    <name type="scientific">Epilithonimonas ginsengisoli</name>
    <dbReference type="NCBI Taxonomy" id="1245592"/>
    <lineage>
        <taxon>Bacteria</taxon>
        <taxon>Pseudomonadati</taxon>
        <taxon>Bacteroidota</taxon>
        <taxon>Flavobacteriia</taxon>
        <taxon>Flavobacteriales</taxon>
        <taxon>Weeksellaceae</taxon>
        <taxon>Chryseobacterium group</taxon>
        <taxon>Epilithonimonas</taxon>
    </lineage>
</organism>
<dbReference type="SUPFAM" id="SSF81296">
    <property type="entry name" value="E set domains"/>
    <property type="match status" value="1"/>
</dbReference>
<dbReference type="Gene3D" id="2.60.40.10">
    <property type="entry name" value="Immunoglobulins"/>
    <property type="match status" value="1"/>
</dbReference>
<dbReference type="InterPro" id="IPR050583">
    <property type="entry name" value="Mycobacterial_A85_antigen"/>
</dbReference>
<dbReference type="InterPro" id="IPR029058">
    <property type="entry name" value="AB_hydrolase_fold"/>
</dbReference>
<sequence>MKIRYTLYTLVIGSLLMNAQENLDFSGRKNLLSPEVNGKTVTFRLLAPKASSVKIQGNWMPAKGTEAGSLDLQKGRDGVWSLSESGLSPDIYTYSFVVDGVKANDPNNSYQVRDVSSVMSMILVDGKQSENYKVQNVPHGTVSKRWYASKGLKEDRRMTVYTPPGYETSKEKFPVLYLLHGMGGDEEAWMTLGRASQILDNLIAQGKAKPMIVVMPNGHTSNSAAPGESSKGLYQIEMKTSDIFSGEMETYFKEMMDFTESNYRTKSDAKNRAVAGLSMGGFHSLYISANQPKTFDYVGLFSPAILPPDINMSPIYQDLDAKLKIQQANAYKLYWIAIGNTDFLYKNVEEYRQKLDKMKFKYQYVESEDGHTWSNWRTYLNEFVPQLFN</sequence>
<proteinExistence type="predicted"/>
<reference evidence="1 2" key="1">
    <citation type="submission" date="2023-11" db="EMBL/GenBank/DDBJ databases">
        <title>First isolation, identification, and characterization of non-pathogenic Epilithonimonas ginsengisoli isolated from diseased farmed rainbow trout (Oncorhynchus mykiss) in Chile.</title>
        <authorList>
            <person name="Miranda C.D."/>
            <person name="Irgang R."/>
            <person name="Concha C."/>
            <person name="Rojas R."/>
            <person name="Avendano R."/>
        </authorList>
    </citation>
    <scope>NUCLEOTIDE SEQUENCE [LARGE SCALE GENOMIC DNA]</scope>
    <source>
        <strain evidence="1 2">FP99</strain>
    </source>
</reference>
<dbReference type="Proteomes" id="UP001204439">
    <property type="component" value="Unassembled WGS sequence"/>
</dbReference>
<dbReference type="Gene3D" id="3.40.50.1820">
    <property type="entry name" value="alpha/beta hydrolase"/>
    <property type="match status" value="1"/>
</dbReference>
<dbReference type="EMBL" id="JAMXLT020000031">
    <property type="protein sequence ID" value="MDW8550397.1"/>
    <property type="molecule type" value="Genomic_DNA"/>
</dbReference>
<dbReference type="GO" id="GO:0016787">
    <property type="term" value="F:hydrolase activity"/>
    <property type="evidence" value="ECO:0007669"/>
    <property type="project" value="UniProtKB-KW"/>
</dbReference>
<name>A0ABU4JL90_9FLAO</name>
<dbReference type="PANTHER" id="PTHR48098:SF1">
    <property type="entry name" value="DIACYLGLYCEROL ACYLTRANSFERASE_MYCOLYLTRANSFERASE AG85A"/>
    <property type="match status" value="1"/>
</dbReference>
<dbReference type="InterPro" id="IPR013783">
    <property type="entry name" value="Ig-like_fold"/>
</dbReference>
<evidence type="ECO:0000313" key="1">
    <source>
        <dbReference type="EMBL" id="MDW8550397.1"/>
    </source>
</evidence>
<gene>
    <name evidence="1" type="ORF">NG800_015830</name>
</gene>
<accession>A0ABU4JL90</accession>
<dbReference type="CDD" id="cd11294">
    <property type="entry name" value="E_set_Esterase_like_N"/>
    <property type="match status" value="1"/>
</dbReference>
<comment type="caution">
    <text evidence="1">The sequence shown here is derived from an EMBL/GenBank/DDBJ whole genome shotgun (WGS) entry which is preliminary data.</text>
</comment>
<dbReference type="Pfam" id="PF00756">
    <property type="entry name" value="Esterase"/>
    <property type="match status" value="1"/>
</dbReference>
<keyword evidence="1" id="KW-0378">Hydrolase</keyword>
<dbReference type="InterPro" id="IPR000801">
    <property type="entry name" value="Esterase-like"/>
</dbReference>
<dbReference type="SUPFAM" id="SSF53474">
    <property type="entry name" value="alpha/beta-Hydrolases"/>
    <property type="match status" value="1"/>
</dbReference>